<organism evidence="1 2">
    <name type="scientific">Halalkalibacter okhensis</name>
    <dbReference type="NCBI Taxonomy" id="333138"/>
    <lineage>
        <taxon>Bacteria</taxon>
        <taxon>Bacillati</taxon>
        <taxon>Bacillota</taxon>
        <taxon>Bacilli</taxon>
        <taxon>Bacillales</taxon>
        <taxon>Bacillaceae</taxon>
        <taxon>Halalkalibacter</taxon>
    </lineage>
</organism>
<name>A0A0B0IDS4_9BACI</name>
<dbReference type="Proteomes" id="UP000030832">
    <property type="component" value="Unassembled WGS sequence"/>
</dbReference>
<dbReference type="OrthoDB" id="2941581at2"/>
<keyword evidence="2" id="KW-1185">Reference proteome</keyword>
<evidence type="ECO:0000313" key="2">
    <source>
        <dbReference type="Proteomes" id="UP000030832"/>
    </source>
</evidence>
<reference evidence="1 2" key="1">
    <citation type="submission" date="2014-09" db="EMBL/GenBank/DDBJ databases">
        <title>Genome sequencing and annotation of Bacillus Okhensis strain Kh10-101T.</title>
        <authorList>
            <person name="Prakash J.S."/>
        </authorList>
    </citation>
    <scope>NUCLEOTIDE SEQUENCE [LARGE SCALE GENOMIC DNA]</scope>
    <source>
        <strain evidence="2">Kh10-101T</strain>
    </source>
</reference>
<gene>
    <name evidence="1" type="ORF">LQ50_08145</name>
</gene>
<protein>
    <submittedName>
        <fullName evidence="1">Uncharacterized protein</fullName>
    </submittedName>
</protein>
<evidence type="ECO:0000313" key="1">
    <source>
        <dbReference type="EMBL" id="KHF40743.1"/>
    </source>
</evidence>
<dbReference type="eggNOG" id="ENOG5031TV9">
    <property type="taxonomic scope" value="Bacteria"/>
</dbReference>
<comment type="caution">
    <text evidence="1">The sequence shown here is derived from an EMBL/GenBank/DDBJ whole genome shotgun (WGS) entry which is preliminary data.</text>
</comment>
<sequence>MRFPTCVVSHILITVISMVINRRKENKEDKVLYIGLMVGGFMWSQLQTEYLIRRINKRTEQIVRGNSSSN</sequence>
<dbReference type="AlphaFoldDB" id="A0A0B0IDS4"/>
<dbReference type="RefSeq" id="WP_034627769.1">
    <property type="nucleotide sequence ID" value="NZ_JRJU01000007.1"/>
</dbReference>
<dbReference type="EMBL" id="JRJU01000007">
    <property type="protein sequence ID" value="KHF40743.1"/>
    <property type="molecule type" value="Genomic_DNA"/>
</dbReference>
<accession>A0A0B0IDS4</accession>
<proteinExistence type="predicted"/>